<reference evidence="2 3" key="1">
    <citation type="submission" date="2018-08" db="EMBL/GenBank/DDBJ databases">
        <title>Genomic Encyclopedia of Type Strains, Phase III (KMG-III): the genomes of soil and plant-associated and newly described type strains.</title>
        <authorList>
            <person name="Whitman W."/>
        </authorList>
    </citation>
    <scope>NUCLEOTIDE SEQUENCE [LARGE SCALE GENOMIC DNA]</scope>
    <source>
        <strain evidence="2 3">CGMCC 1.10966</strain>
    </source>
</reference>
<dbReference type="Pfam" id="PF14286">
    <property type="entry name" value="DHHW"/>
    <property type="match status" value="1"/>
</dbReference>
<keyword evidence="1" id="KW-0812">Transmembrane</keyword>
<gene>
    <name evidence="2" type="ORF">A8990_10714</name>
</gene>
<dbReference type="InterPro" id="IPR025945">
    <property type="entry name" value="DHHW"/>
</dbReference>
<accession>A0A3D9SC70</accession>
<evidence type="ECO:0000313" key="2">
    <source>
        <dbReference type="EMBL" id="REE88918.1"/>
    </source>
</evidence>
<name>A0A3D9SC70_9BACL</name>
<sequence length="409" mass="45016">MKLNKKSFILLNAVSFLLILFGLGAFNLLGTHSAGLSELEQRNLAQTPTFTWNKLFKGEYARELESYFSDNFVFRSSLVQAGAELKGLKGLPEKNGVSILERGDNTASSSVTGSDKVKYLIMNNQAVTLFNYSAEAGKQYATAINTFKASINANVRVYSMLAPSAAAFLDDSKYRDMSDSQKDAFNAIYKQLAKGVTGIDAYSALEQHRSEYIYFRTDHHWTALGAYYAYTQLMKTIGEKPHSLSNYKKGTITGFLGSSYKATLSSSLKSHPDTITYYVPDGGYTYTIGAKKSASRQVVDPHYATAGNGYYAVFLGGDFPQGEILSGNENGKRLVVVKDSYANAFIPFLIPHFEEIDIIDPRTYKGNLAAFVKNKKITDVLFLNSSTAARTTSWAQLLNTNLGMSGKKA</sequence>
<comment type="caution">
    <text evidence="2">The sequence shown here is derived from an EMBL/GenBank/DDBJ whole genome shotgun (WGS) entry which is preliminary data.</text>
</comment>
<proteinExistence type="predicted"/>
<protein>
    <submittedName>
        <fullName evidence="2">DHHW motif protein</fullName>
    </submittedName>
</protein>
<evidence type="ECO:0000256" key="1">
    <source>
        <dbReference type="SAM" id="Phobius"/>
    </source>
</evidence>
<dbReference type="EMBL" id="QTTN01000007">
    <property type="protein sequence ID" value="REE88918.1"/>
    <property type="molecule type" value="Genomic_DNA"/>
</dbReference>
<dbReference type="AlphaFoldDB" id="A0A3D9SC70"/>
<dbReference type="Proteomes" id="UP000256304">
    <property type="component" value="Unassembled WGS sequence"/>
</dbReference>
<organism evidence="2 3">
    <name type="scientific">Paenibacillus taihuensis</name>
    <dbReference type="NCBI Taxonomy" id="1156355"/>
    <lineage>
        <taxon>Bacteria</taxon>
        <taxon>Bacillati</taxon>
        <taxon>Bacillota</taxon>
        <taxon>Bacilli</taxon>
        <taxon>Bacillales</taxon>
        <taxon>Paenibacillaceae</taxon>
        <taxon>Paenibacillus</taxon>
    </lineage>
</organism>
<dbReference type="RefSeq" id="WP_116188434.1">
    <property type="nucleotide sequence ID" value="NZ_QTTN01000007.1"/>
</dbReference>
<keyword evidence="1" id="KW-0472">Membrane</keyword>
<dbReference type="OrthoDB" id="175771at2"/>
<feature type="transmembrane region" description="Helical" evidence="1">
    <location>
        <begin position="7"/>
        <end position="29"/>
    </location>
</feature>
<evidence type="ECO:0000313" key="3">
    <source>
        <dbReference type="Proteomes" id="UP000256304"/>
    </source>
</evidence>
<keyword evidence="1" id="KW-1133">Transmembrane helix</keyword>
<keyword evidence="3" id="KW-1185">Reference proteome</keyword>